<sequence length="125" mass="14079">MRGLTVIVIAFFAALSLCVRSFPVVRAQRNPSDAEGGKRRFEFIRFGKRFVLENGSPYSNTPHSALIIPQSMERLNGLHSWLSDAVRRVIEETNESSNIIRSFKAEKITLYGTHSNMVSILLPTI</sequence>
<dbReference type="EMBL" id="JPKZ01001336">
    <property type="protein sequence ID" value="KHN82564.1"/>
    <property type="molecule type" value="Genomic_DNA"/>
</dbReference>
<evidence type="ECO:0000256" key="1">
    <source>
        <dbReference type="SAM" id="SignalP"/>
    </source>
</evidence>
<organism evidence="2 3">
    <name type="scientific">Toxocara canis</name>
    <name type="common">Canine roundworm</name>
    <dbReference type="NCBI Taxonomy" id="6265"/>
    <lineage>
        <taxon>Eukaryota</taxon>
        <taxon>Metazoa</taxon>
        <taxon>Ecdysozoa</taxon>
        <taxon>Nematoda</taxon>
        <taxon>Chromadorea</taxon>
        <taxon>Rhabditida</taxon>
        <taxon>Spirurina</taxon>
        <taxon>Ascaridomorpha</taxon>
        <taxon>Ascaridoidea</taxon>
        <taxon>Toxocaridae</taxon>
        <taxon>Toxocara</taxon>
    </lineage>
</organism>
<feature type="signal peptide" evidence="1">
    <location>
        <begin position="1"/>
        <end position="21"/>
    </location>
</feature>
<comment type="caution">
    <text evidence="2">The sequence shown here is derived from an EMBL/GenBank/DDBJ whole genome shotgun (WGS) entry which is preliminary data.</text>
</comment>
<proteinExistence type="predicted"/>
<feature type="chain" id="PRO_5002078422" evidence="1">
    <location>
        <begin position="22"/>
        <end position="125"/>
    </location>
</feature>
<dbReference type="AlphaFoldDB" id="A0A0B2VMG5"/>
<evidence type="ECO:0000313" key="2">
    <source>
        <dbReference type="EMBL" id="KHN82564.1"/>
    </source>
</evidence>
<dbReference type="Proteomes" id="UP000031036">
    <property type="component" value="Unassembled WGS sequence"/>
</dbReference>
<accession>A0A0B2VMG5</accession>
<evidence type="ECO:0000313" key="3">
    <source>
        <dbReference type="Proteomes" id="UP000031036"/>
    </source>
</evidence>
<keyword evidence="1" id="KW-0732">Signal</keyword>
<gene>
    <name evidence="2" type="ORF">Tcan_01478</name>
</gene>
<protein>
    <submittedName>
        <fullName evidence="2">Uncharacterized protein</fullName>
    </submittedName>
</protein>
<reference evidence="2 3" key="1">
    <citation type="submission" date="2014-11" db="EMBL/GenBank/DDBJ databases">
        <title>Genetic blueprint of the zoonotic pathogen Toxocara canis.</title>
        <authorList>
            <person name="Zhu X.-Q."/>
            <person name="Korhonen P.K."/>
            <person name="Cai H."/>
            <person name="Young N.D."/>
            <person name="Nejsum P."/>
            <person name="von Samson-Himmelstjerna G."/>
            <person name="Boag P.R."/>
            <person name="Tan P."/>
            <person name="Li Q."/>
            <person name="Min J."/>
            <person name="Yang Y."/>
            <person name="Wang X."/>
            <person name="Fang X."/>
            <person name="Hall R.S."/>
            <person name="Hofmann A."/>
            <person name="Sternberg P.W."/>
            <person name="Jex A.R."/>
            <person name="Gasser R.B."/>
        </authorList>
    </citation>
    <scope>NUCLEOTIDE SEQUENCE [LARGE SCALE GENOMIC DNA]</scope>
    <source>
        <strain evidence="2">PN_DK_2014</strain>
    </source>
</reference>
<name>A0A0B2VMG5_TOXCA</name>
<keyword evidence="3" id="KW-1185">Reference proteome</keyword>